<dbReference type="Proteomes" id="UP000717696">
    <property type="component" value="Unassembled WGS sequence"/>
</dbReference>
<evidence type="ECO:0000313" key="1">
    <source>
        <dbReference type="EMBL" id="KAH7152350.1"/>
    </source>
</evidence>
<dbReference type="EMBL" id="JAGMUU010000005">
    <property type="protein sequence ID" value="KAH7152350.1"/>
    <property type="molecule type" value="Genomic_DNA"/>
</dbReference>
<dbReference type="AlphaFoldDB" id="A0A9P9JAD9"/>
<name>A0A9P9JAD9_9HYPO</name>
<proteinExistence type="predicted"/>
<evidence type="ECO:0000313" key="2">
    <source>
        <dbReference type="Proteomes" id="UP000717696"/>
    </source>
</evidence>
<accession>A0A9P9JAD9</accession>
<protein>
    <submittedName>
        <fullName evidence="1">Uncharacterized protein</fullName>
    </submittedName>
</protein>
<dbReference type="OrthoDB" id="7464126at2759"/>
<reference evidence="1" key="1">
    <citation type="journal article" date="2021" name="Nat. Commun.">
        <title>Genetic determinants of endophytism in the Arabidopsis root mycobiome.</title>
        <authorList>
            <person name="Mesny F."/>
            <person name="Miyauchi S."/>
            <person name="Thiergart T."/>
            <person name="Pickel B."/>
            <person name="Atanasova L."/>
            <person name="Karlsson M."/>
            <person name="Huettel B."/>
            <person name="Barry K.W."/>
            <person name="Haridas S."/>
            <person name="Chen C."/>
            <person name="Bauer D."/>
            <person name="Andreopoulos W."/>
            <person name="Pangilinan J."/>
            <person name="LaButti K."/>
            <person name="Riley R."/>
            <person name="Lipzen A."/>
            <person name="Clum A."/>
            <person name="Drula E."/>
            <person name="Henrissat B."/>
            <person name="Kohler A."/>
            <person name="Grigoriev I.V."/>
            <person name="Martin F.M."/>
            <person name="Hacquard S."/>
        </authorList>
    </citation>
    <scope>NUCLEOTIDE SEQUENCE</scope>
    <source>
        <strain evidence="1">MPI-CAGE-AT-0021</strain>
    </source>
</reference>
<sequence>MKKGHLESRDEFMRRLKGFDIPVQCWNKSLRSIQDHLDEKRLKILRWISDQPYIQHHKQTKNEVLKGTGKRLLSD</sequence>
<organism evidence="1 2">
    <name type="scientific">Dactylonectria estremocensis</name>
    <dbReference type="NCBI Taxonomy" id="1079267"/>
    <lineage>
        <taxon>Eukaryota</taxon>
        <taxon>Fungi</taxon>
        <taxon>Dikarya</taxon>
        <taxon>Ascomycota</taxon>
        <taxon>Pezizomycotina</taxon>
        <taxon>Sordariomycetes</taxon>
        <taxon>Hypocreomycetidae</taxon>
        <taxon>Hypocreales</taxon>
        <taxon>Nectriaceae</taxon>
        <taxon>Dactylonectria</taxon>
    </lineage>
</organism>
<comment type="caution">
    <text evidence="1">The sequence shown here is derived from an EMBL/GenBank/DDBJ whole genome shotgun (WGS) entry which is preliminary data.</text>
</comment>
<gene>
    <name evidence="1" type="ORF">B0J13DRAFT_261144</name>
</gene>
<keyword evidence="2" id="KW-1185">Reference proteome</keyword>